<dbReference type="Pfam" id="PF01329">
    <property type="entry name" value="Pterin_4a"/>
    <property type="match status" value="1"/>
</dbReference>
<reference evidence="7" key="3">
    <citation type="submission" date="2025-08" db="UniProtKB">
        <authorList>
            <consortium name="Ensembl"/>
        </authorList>
    </citation>
    <scope>IDENTIFICATION</scope>
</reference>
<evidence type="ECO:0000313" key="7">
    <source>
        <dbReference type="Ensembl" id="ENSCINP00000034832.1"/>
    </source>
</evidence>
<dbReference type="Ensembl" id="ENSCINT00000036011.1">
    <property type="protein sequence ID" value="ENSCINP00000034832.1"/>
    <property type="gene ID" value="ENSCING00000024196.1"/>
</dbReference>
<dbReference type="EMBL" id="EAAA01001414">
    <property type="status" value="NOT_ANNOTATED_CDS"/>
    <property type="molecule type" value="Genomic_DNA"/>
</dbReference>
<dbReference type="STRING" id="7719.ENSCINP00000034832"/>
<dbReference type="Proteomes" id="UP000008144">
    <property type="component" value="Chromosome 2"/>
</dbReference>
<reference evidence="7" key="4">
    <citation type="submission" date="2025-09" db="UniProtKB">
        <authorList>
            <consortium name="Ensembl"/>
        </authorList>
    </citation>
    <scope>IDENTIFICATION</scope>
</reference>
<dbReference type="HAMAP" id="MF_00434">
    <property type="entry name" value="Pterin_4_alpha"/>
    <property type="match status" value="1"/>
</dbReference>
<dbReference type="HOGENOM" id="CLU_081974_3_0_1"/>
<dbReference type="GeneTree" id="ENSGT00390000007221"/>
<keyword evidence="4" id="KW-0783">Tetrahydrobiopterin biosynthesis</keyword>
<proteinExistence type="inferred from homology"/>
<dbReference type="GO" id="GO:0008124">
    <property type="term" value="F:4-alpha-hydroxytetrahydrobiopterin dehydratase activity"/>
    <property type="evidence" value="ECO:0000318"/>
    <property type="project" value="GO_Central"/>
</dbReference>
<evidence type="ECO:0000256" key="4">
    <source>
        <dbReference type="ARBA" id="ARBA00023007"/>
    </source>
</evidence>
<dbReference type="SUPFAM" id="SSF55248">
    <property type="entry name" value="PCD-like"/>
    <property type="match status" value="1"/>
</dbReference>
<evidence type="ECO:0000256" key="6">
    <source>
        <dbReference type="ARBA" id="ARBA00030497"/>
    </source>
</evidence>
<keyword evidence="8" id="KW-1185">Reference proteome</keyword>
<dbReference type="EC" id="4.2.1.96" evidence="3"/>
<dbReference type="Gene3D" id="3.30.1360.20">
    <property type="entry name" value="Transcriptional coactivator/pterin dehydratase"/>
    <property type="match status" value="1"/>
</dbReference>
<evidence type="ECO:0000256" key="2">
    <source>
        <dbReference type="ARBA" id="ARBA00006472"/>
    </source>
</evidence>
<evidence type="ECO:0000313" key="8">
    <source>
        <dbReference type="Proteomes" id="UP000008144"/>
    </source>
</evidence>
<dbReference type="InterPro" id="IPR001533">
    <property type="entry name" value="Pterin_deHydtase"/>
</dbReference>
<reference evidence="8" key="1">
    <citation type="journal article" date="2002" name="Science">
        <title>The draft genome of Ciona intestinalis: insights into chordate and vertebrate origins.</title>
        <authorList>
            <person name="Dehal P."/>
            <person name="Satou Y."/>
            <person name="Campbell R.K."/>
            <person name="Chapman J."/>
            <person name="Degnan B."/>
            <person name="De Tomaso A."/>
            <person name="Davidson B."/>
            <person name="Di Gregorio A."/>
            <person name="Gelpke M."/>
            <person name="Goodstein D.M."/>
            <person name="Harafuji N."/>
            <person name="Hastings K.E."/>
            <person name="Ho I."/>
            <person name="Hotta K."/>
            <person name="Huang W."/>
            <person name="Kawashima T."/>
            <person name="Lemaire P."/>
            <person name="Martinez D."/>
            <person name="Meinertzhagen I.A."/>
            <person name="Necula S."/>
            <person name="Nonaka M."/>
            <person name="Putnam N."/>
            <person name="Rash S."/>
            <person name="Saiga H."/>
            <person name="Satake M."/>
            <person name="Terry A."/>
            <person name="Yamada L."/>
            <person name="Wang H.G."/>
            <person name="Awazu S."/>
            <person name="Azumi K."/>
            <person name="Boore J."/>
            <person name="Branno M."/>
            <person name="Chin-Bow S."/>
            <person name="DeSantis R."/>
            <person name="Doyle S."/>
            <person name="Francino P."/>
            <person name="Keys D.N."/>
            <person name="Haga S."/>
            <person name="Hayashi H."/>
            <person name="Hino K."/>
            <person name="Imai K.S."/>
            <person name="Inaba K."/>
            <person name="Kano S."/>
            <person name="Kobayashi K."/>
            <person name="Kobayashi M."/>
            <person name="Lee B.I."/>
            <person name="Makabe K.W."/>
            <person name="Manohar C."/>
            <person name="Matassi G."/>
            <person name="Medina M."/>
            <person name="Mochizuki Y."/>
            <person name="Mount S."/>
            <person name="Morishita T."/>
            <person name="Miura S."/>
            <person name="Nakayama A."/>
            <person name="Nishizaka S."/>
            <person name="Nomoto H."/>
            <person name="Ohta F."/>
            <person name="Oishi K."/>
            <person name="Rigoutsos I."/>
            <person name="Sano M."/>
            <person name="Sasaki A."/>
            <person name="Sasakura Y."/>
            <person name="Shoguchi E."/>
            <person name="Shin-i T."/>
            <person name="Spagnuolo A."/>
            <person name="Stainier D."/>
            <person name="Suzuki M.M."/>
            <person name="Tassy O."/>
            <person name="Takatori N."/>
            <person name="Tokuoka M."/>
            <person name="Yagi K."/>
            <person name="Yoshizaki F."/>
            <person name="Wada S."/>
            <person name="Zhang C."/>
            <person name="Hyatt P.D."/>
            <person name="Larimer F."/>
            <person name="Detter C."/>
            <person name="Doggett N."/>
            <person name="Glavina T."/>
            <person name="Hawkins T."/>
            <person name="Richardson P."/>
            <person name="Lucas S."/>
            <person name="Kohara Y."/>
            <person name="Levine M."/>
            <person name="Satoh N."/>
            <person name="Rokhsar D.S."/>
        </authorList>
    </citation>
    <scope>NUCLEOTIDE SEQUENCE [LARGE SCALE GENOMIC DNA]</scope>
</reference>
<keyword evidence="5" id="KW-0456">Lyase</keyword>
<accession>H2XYU8</accession>
<dbReference type="AlphaFoldDB" id="H2XYU8"/>
<comment type="similarity">
    <text evidence="2">Belongs to the pterin-4-alpha-carbinolamine dehydratase family.</text>
</comment>
<reference evidence="7" key="2">
    <citation type="journal article" date="2008" name="Genome Biol.">
        <title>Improved genome assembly and evidence-based global gene model set for the chordate Ciona intestinalis: new insight into intron and operon populations.</title>
        <authorList>
            <person name="Satou Y."/>
            <person name="Mineta K."/>
            <person name="Ogasawara M."/>
            <person name="Sasakura Y."/>
            <person name="Shoguchi E."/>
            <person name="Ueno K."/>
            <person name="Yamada L."/>
            <person name="Matsumoto J."/>
            <person name="Wasserscheid J."/>
            <person name="Dewar K."/>
            <person name="Wiley G.B."/>
            <person name="Macmil S.L."/>
            <person name="Roe B.A."/>
            <person name="Zeller R.W."/>
            <person name="Hastings K.E."/>
            <person name="Lemaire P."/>
            <person name="Lindquist E."/>
            <person name="Endo T."/>
            <person name="Hotta K."/>
            <person name="Inaba K."/>
        </authorList>
    </citation>
    <scope>NUCLEOTIDE SEQUENCE [LARGE SCALE GENOMIC DNA]</scope>
    <source>
        <strain evidence="7">wild type</strain>
    </source>
</reference>
<dbReference type="NCBIfam" id="NF002018">
    <property type="entry name" value="PRK00823.1-3"/>
    <property type="match status" value="1"/>
</dbReference>
<dbReference type="CDD" id="cd00914">
    <property type="entry name" value="PCD_DCoH_subfamily_b"/>
    <property type="match status" value="1"/>
</dbReference>
<evidence type="ECO:0000256" key="3">
    <source>
        <dbReference type="ARBA" id="ARBA00013252"/>
    </source>
</evidence>
<comment type="catalytic activity">
    <reaction evidence="1">
        <text>(4aS,6R)-4a-hydroxy-L-erythro-5,6,7,8-tetrahydrobiopterin = (6R)-L-erythro-6,7-dihydrobiopterin + H2O</text>
        <dbReference type="Rhea" id="RHEA:11920"/>
        <dbReference type="ChEBI" id="CHEBI:15377"/>
        <dbReference type="ChEBI" id="CHEBI:15642"/>
        <dbReference type="ChEBI" id="CHEBI:43120"/>
        <dbReference type="EC" id="4.2.1.96"/>
    </reaction>
</comment>
<evidence type="ECO:0000256" key="1">
    <source>
        <dbReference type="ARBA" id="ARBA00001554"/>
    </source>
</evidence>
<sequence length="158" mass="17867">MVVYFSLAGVFVQTGVSASRGIRHHNKTLEALSHCKQVCSGVLLTSSYLSTSQVKHKRIKMSLTDAQRETELAPLKSAGWSMVKDRDAIYKEFLFSNFNESFGFMTRVALKAETMNHHPEWFNVYNTVQITLSTHDVGGLSMRDVTLGKFIEEVFIKK</sequence>
<protein>
    <recommendedName>
        <fullName evidence="3">4a-hydroxytetrahydrobiopterin dehydratase</fullName>
        <ecNumber evidence="3">4.2.1.96</ecNumber>
    </recommendedName>
    <alternativeName>
        <fullName evidence="6">4-alpha-hydroxy-tetrahydropterin dehydratase</fullName>
    </alternativeName>
</protein>
<organism evidence="7 8">
    <name type="scientific">Ciona intestinalis</name>
    <name type="common">Transparent sea squirt</name>
    <name type="synonym">Ascidia intestinalis</name>
    <dbReference type="NCBI Taxonomy" id="7719"/>
    <lineage>
        <taxon>Eukaryota</taxon>
        <taxon>Metazoa</taxon>
        <taxon>Chordata</taxon>
        <taxon>Tunicata</taxon>
        <taxon>Ascidiacea</taxon>
        <taxon>Phlebobranchia</taxon>
        <taxon>Cionidae</taxon>
        <taxon>Ciona</taxon>
    </lineage>
</organism>
<dbReference type="InParanoid" id="H2XYU8"/>
<dbReference type="PANTHER" id="PTHR12599:SF0">
    <property type="entry name" value="PTERIN-4-ALPHA-CARBINOLAMINE DEHYDRATASE"/>
    <property type="match status" value="1"/>
</dbReference>
<dbReference type="InterPro" id="IPR036428">
    <property type="entry name" value="PCD_sf"/>
</dbReference>
<dbReference type="PANTHER" id="PTHR12599">
    <property type="entry name" value="PTERIN-4-ALPHA-CARBINOLAMINE DEHYDRATASE"/>
    <property type="match status" value="1"/>
</dbReference>
<dbReference type="FunCoup" id="H2XYU8">
    <property type="interactions" value="43"/>
</dbReference>
<dbReference type="GO" id="GO:0006729">
    <property type="term" value="P:tetrahydrobiopterin biosynthetic process"/>
    <property type="evidence" value="ECO:0007669"/>
    <property type="project" value="UniProtKB-KW"/>
</dbReference>
<name>H2XYU8_CIOIN</name>
<evidence type="ECO:0000256" key="5">
    <source>
        <dbReference type="ARBA" id="ARBA00023239"/>
    </source>
</evidence>